<evidence type="ECO:0000256" key="6">
    <source>
        <dbReference type="ARBA" id="ARBA00023277"/>
    </source>
</evidence>
<evidence type="ECO:0000313" key="10">
    <source>
        <dbReference type="Proteomes" id="UP000234331"/>
    </source>
</evidence>
<dbReference type="EMBL" id="FZMO01000028">
    <property type="protein sequence ID" value="SNQ46050.1"/>
    <property type="molecule type" value="Genomic_DNA"/>
</dbReference>
<keyword evidence="2" id="KW-0964">Secreted</keyword>
<feature type="signal peptide" evidence="8">
    <location>
        <begin position="1"/>
        <end position="30"/>
    </location>
</feature>
<keyword evidence="10" id="KW-1185">Reference proteome</keyword>
<dbReference type="PANTHER" id="PTHR38050">
    <property type="match status" value="1"/>
</dbReference>
<evidence type="ECO:0000256" key="1">
    <source>
        <dbReference type="ARBA" id="ARBA00004613"/>
    </source>
</evidence>
<dbReference type="PANTHER" id="PTHR38050:SF2">
    <property type="entry name" value="FERULOYL ESTERASE C-RELATED"/>
    <property type="match status" value="1"/>
</dbReference>
<evidence type="ECO:0000256" key="3">
    <source>
        <dbReference type="ARBA" id="ARBA00022651"/>
    </source>
</evidence>
<comment type="subcellular location">
    <subcellularLocation>
        <location evidence="1">Secreted</location>
    </subcellularLocation>
</comment>
<evidence type="ECO:0000256" key="8">
    <source>
        <dbReference type="SAM" id="SignalP"/>
    </source>
</evidence>
<feature type="chain" id="PRO_5014132410" evidence="8">
    <location>
        <begin position="31"/>
        <end position="358"/>
    </location>
</feature>
<dbReference type="InterPro" id="IPR010126">
    <property type="entry name" value="Esterase_phb"/>
</dbReference>
<proteinExistence type="predicted"/>
<sequence length="358" mass="36646">MMSRGRAGGSGRRRVLAASALLTGAVVGLAACGTSAPGPAVGSASGATPVSTAAAAASGVPSASARPPAPRAGTVDRSLTVGGLERTYRVHVPAAATRAAAGGAVLPVVVVLHGGGGSGRQVEQQSGMSAEADRAGFLAVYPDGTGRLRTSLLTWNAGTCCGYAHQNNIDDVAFLSALLDRLGREYPVDTRRIYVTGMSNGGMMSYRIGCEHAGRVAAIAAVSGALDTVTCTPSRAVPVIAFHGTADVRVRYDGGESSLDSLRKGEEKVDRSVAEAMTFWTRRDGCPATPTRTQQGDVRHDVYGPCSSGAAVELYSIVGAGHAWPGGTQTRAEADAVPPSPHASAVMWEFFRHHPLPA</sequence>
<evidence type="ECO:0000313" key="9">
    <source>
        <dbReference type="EMBL" id="SNQ46050.1"/>
    </source>
</evidence>
<evidence type="ECO:0000256" key="2">
    <source>
        <dbReference type="ARBA" id="ARBA00022525"/>
    </source>
</evidence>
<dbReference type="InterPro" id="IPR029058">
    <property type="entry name" value="AB_hydrolase_fold"/>
</dbReference>
<dbReference type="Gene3D" id="3.40.50.1820">
    <property type="entry name" value="alpha/beta hydrolase"/>
    <property type="match status" value="1"/>
</dbReference>
<dbReference type="SUPFAM" id="SSF53474">
    <property type="entry name" value="alpha/beta-Hydrolases"/>
    <property type="match status" value="1"/>
</dbReference>
<dbReference type="AlphaFoldDB" id="A0A2I2KK58"/>
<dbReference type="RefSeq" id="WP_243407152.1">
    <property type="nucleotide sequence ID" value="NZ_FZMO01000028.1"/>
</dbReference>
<name>A0A2I2KK58_9ACTN</name>
<reference evidence="9 10" key="1">
    <citation type="submission" date="2017-06" db="EMBL/GenBank/DDBJ databases">
        <authorList>
            <person name="Kim H.J."/>
            <person name="Triplett B.A."/>
        </authorList>
    </citation>
    <scope>NUCLEOTIDE SEQUENCE [LARGE SCALE GENOMIC DNA]</scope>
    <source>
        <strain evidence="9">FRACA_ARgP5</strain>
    </source>
</reference>
<keyword evidence="6" id="KW-0119">Carbohydrate metabolism</keyword>
<keyword evidence="4 8" id="KW-0732">Signal</keyword>
<dbReference type="GO" id="GO:0045493">
    <property type="term" value="P:xylan catabolic process"/>
    <property type="evidence" value="ECO:0007669"/>
    <property type="project" value="UniProtKB-KW"/>
</dbReference>
<keyword evidence="3" id="KW-0858">Xylan degradation</keyword>
<dbReference type="InterPro" id="IPR043595">
    <property type="entry name" value="FaeB/C/D"/>
</dbReference>
<dbReference type="Pfam" id="PF10503">
    <property type="entry name" value="Esterase_PHB"/>
    <property type="match status" value="1"/>
</dbReference>
<accession>A0A2I2KK58</accession>
<evidence type="ECO:0000256" key="4">
    <source>
        <dbReference type="ARBA" id="ARBA00022729"/>
    </source>
</evidence>
<dbReference type="GO" id="GO:0030600">
    <property type="term" value="F:feruloyl esterase activity"/>
    <property type="evidence" value="ECO:0007669"/>
    <property type="project" value="InterPro"/>
</dbReference>
<keyword evidence="5" id="KW-0378">Hydrolase</keyword>
<protein>
    <submittedName>
        <fullName evidence="9">Poly(3-hydroxybutyrate) depolymerase</fullName>
    </submittedName>
</protein>
<dbReference type="Proteomes" id="UP000234331">
    <property type="component" value="Unassembled WGS sequence"/>
</dbReference>
<organism evidence="9 10">
    <name type="scientific">Frankia canadensis</name>
    <dbReference type="NCBI Taxonomy" id="1836972"/>
    <lineage>
        <taxon>Bacteria</taxon>
        <taxon>Bacillati</taxon>
        <taxon>Actinomycetota</taxon>
        <taxon>Actinomycetes</taxon>
        <taxon>Frankiales</taxon>
        <taxon>Frankiaceae</taxon>
        <taxon>Frankia</taxon>
    </lineage>
</organism>
<evidence type="ECO:0000256" key="7">
    <source>
        <dbReference type="ARBA" id="ARBA00023326"/>
    </source>
</evidence>
<evidence type="ECO:0000256" key="5">
    <source>
        <dbReference type="ARBA" id="ARBA00022801"/>
    </source>
</evidence>
<dbReference type="GO" id="GO:0005576">
    <property type="term" value="C:extracellular region"/>
    <property type="evidence" value="ECO:0007669"/>
    <property type="project" value="UniProtKB-SubCell"/>
</dbReference>
<gene>
    <name evidence="9" type="ORF">FRACA_1230006</name>
</gene>
<dbReference type="PROSITE" id="PS51257">
    <property type="entry name" value="PROKAR_LIPOPROTEIN"/>
    <property type="match status" value="1"/>
</dbReference>
<keyword evidence="7" id="KW-0624">Polysaccharide degradation</keyword>